<dbReference type="SUPFAM" id="SSF52540">
    <property type="entry name" value="P-loop containing nucleoside triphosphate hydrolases"/>
    <property type="match status" value="1"/>
</dbReference>
<feature type="domain" description="ATPase AAA-type core" evidence="1">
    <location>
        <begin position="25"/>
        <end position="341"/>
    </location>
</feature>
<evidence type="ECO:0000259" key="2">
    <source>
        <dbReference type="Pfam" id="PF20469"/>
    </source>
</evidence>
<dbReference type="Proteomes" id="UP000325787">
    <property type="component" value="Chromosome"/>
</dbReference>
<dbReference type="InterPro" id="IPR051396">
    <property type="entry name" value="Bact_Antivir_Def_Nuclease"/>
</dbReference>
<dbReference type="PANTHER" id="PTHR43581">
    <property type="entry name" value="ATP/GTP PHOSPHATASE"/>
    <property type="match status" value="1"/>
</dbReference>
<dbReference type="InterPro" id="IPR034139">
    <property type="entry name" value="TOPRIM_OLD"/>
</dbReference>
<dbReference type="AlphaFoldDB" id="A0A5Q0GWQ9"/>
<dbReference type="Pfam" id="PF20469">
    <property type="entry name" value="OLD-like_TOPRIM"/>
    <property type="match status" value="1"/>
</dbReference>
<name>A0A5Q0GWQ9_SACSY</name>
<protein>
    <submittedName>
        <fullName evidence="3">DUF2813 domain-containing protein</fullName>
    </submittedName>
</protein>
<dbReference type="CDD" id="cd01026">
    <property type="entry name" value="TOPRIM_OLD"/>
    <property type="match status" value="1"/>
</dbReference>
<organism evidence="3 4">
    <name type="scientific">Saccharothrix syringae</name>
    <name type="common">Nocardiopsis syringae</name>
    <dbReference type="NCBI Taxonomy" id="103733"/>
    <lineage>
        <taxon>Bacteria</taxon>
        <taxon>Bacillati</taxon>
        <taxon>Actinomycetota</taxon>
        <taxon>Actinomycetes</taxon>
        <taxon>Pseudonocardiales</taxon>
        <taxon>Pseudonocardiaceae</taxon>
        <taxon>Saccharothrix</taxon>
    </lineage>
</organism>
<accession>A0A5Q0GWQ9</accession>
<dbReference type="KEGG" id="ssyi:EKG83_14690"/>
<proteinExistence type="predicted"/>
<dbReference type="PANTHER" id="PTHR43581:SF4">
    <property type="entry name" value="ATP_GTP PHOSPHATASE"/>
    <property type="match status" value="1"/>
</dbReference>
<dbReference type="InterPro" id="IPR003959">
    <property type="entry name" value="ATPase_AAA_core"/>
</dbReference>
<dbReference type="Pfam" id="PF13304">
    <property type="entry name" value="AAA_21"/>
    <property type="match status" value="1"/>
</dbReference>
<sequence length="569" mass="62878">MRIDHVRVKNFRNLADVDLVIQPGAVIVGENRAGKSNLLHAVRLVLDPTLSGSDRHLRREDFWDGLSDGADDWDPMAAREVIEISVDLVDFDHEIAVLTALSDALVQQQPMRARLTYRFAPVDTGTDEADGKVKYRAIVFGGDNDDLQLASDLRGYLYLVFLHALRDVETDLNSWRRSPLRVLLEAAADTVSEDDLGVVREAMKEANDKVNQLEEVKQVGSSISERITDIVGVNQALQTELAVAPDDPLRLIRNMRLFVDGTAHRHLSTTSVGTLNVLYFALLELGMEQRLRDLDIAHVVMAVEEPEAHLHPHMQRLLFRRLLTDDRTARSVLVTTQSPHIASVASPRSLVVLRNVDGRTEAAAAHTAELGDAEWDDISRYLDATRAELVFARRVLLVEGYAEQVLVPQLAEAAGMDLDKLGITICAIHGTHFKTYVRFCQALGIPWAVITDGDAEDAGITRAQRLVTALGESGAPETHGIFVGTTTFEYDLLAAHPTNREPCFAVLRALGTRNTGAAIDAWGATPPTQDSFIDMIDKVGGKGRYAHRLSQHRLHAPDYVLRALSYLAQ</sequence>
<dbReference type="Gene3D" id="3.40.50.300">
    <property type="entry name" value="P-loop containing nucleotide triphosphate hydrolases"/>
    <property type="match status" value="1"/>
</dbReference>
<gene>
    <name evidence="3" type="ORF">EKG83_14690</name>
</gene>
<feature type="domain" description="OLD protein-like TOPRIM" evidence="2">
    <location>
        <begin position="391"/>
        <end position="454"/>
    </location>
</feature>
<evidence type="ECO:0000313" key="3">
    <source>
        <dbReference type="EMBL" id="QFZ18546.1"/>
    </source>
</evidence>
<dbReference type="RefSeq" id="WP_033435361.1">
    <property type="nucleotide sequence ID" value="NZ_CP034550.1"/>
</dbReference>
<keyword evidence="4" id="KW-1185">Reference proteome</keyword>
<dbReference type="OrthoDB" id="3237462at2"/>
<evidence type="ECO:0000259" key="1">
    <source>
        <dbReference type="Pfam" id="PF13304"/>
    </source>
</evidence>
<dbReference type="EMBL" id="CP034550">
    <property type="protein sequence ID" value="QFZ18546.1"/>
    <property type="molecule type" value="Genomic_DNA"/>
</dbReference>
<reference evidence="4" key="1">
    <citation type="journal article" date="2021" name="Curr. Microbiol.">
        <title>Complete genome of nocamycin-producing strain Saccharothrix syringae NRRL B-16468 reveals the biosynthetic potential for secondary metabolites.</title>
        <authorList>
            <person name="Mo X."/>
            <person name="Yang S."/>
        </authorList>
    </citation>
    <scope>NUCLEOTIDE SEQUENCE [LARGE SCALE GENOMIC DNA]</scope>
    <source>
        <strain evidence="4">ATCC 51364 / DSM 43886 / JCM 6844 / KCTC 9398 / NBRC 14523 / NRRL B-16468 / INA 2240</strain>
    </source>
</reference>
<evidence type="ECO:0000313" key="4">
    <source>
        <dbReference type="Proteomes" id="UP000325787"/>
    </source>
</evidence>
<dbReference type="InterPro" id="IPR027417">
    <property type="entry name" value="P-loop_NTPase"/>
</dbReference>